<feature type="compositionally biased region" description="Polar residues" evidence="1">
    <location>
        <begin position="1"/>
        <end position="12"/>
    </location>
</feature>
<reference evidence="2 3" key="1">
    <citation type="journal article" date="2023" name="Plants (Basel)">
        <title>Bridging the Gap: Combining Genomics and Transcriptomics Approaches to Understand Stylosanthes scabra, an Orphan Legume from the Brazilian Caatinga.</title>
        <authorList>
            <person name="Ferreira-Neto J.R.C."/>
            <person name="da Silva M.D."/>
            <person name="Binneck E."/>
            <person name="de Melo N.F."/>
            <person name="da Silva R.H."/>
            <person name="de Melo A.L.T.M."/>
            <person name="Pandolfi V."/>
            <person name="Bustamante F.O."/>
            <person name="Brasileiro-Vidal A.C."/>
            <person name="Benko-Iseppon A.M."/>
        </authorList>
    </citation>
    <scope>NUCLEOTIDE SEQUENCE [LARGE SCALE GENOMIC DNA]</scope>
    <source>
        <tissue evidence="2">Leaves</tissue>
    </source>
</reference>
<comment type="caution">
    <text evidence="2">The sequence shown here is derived from an EMBL/GenBank/DDBJ whole genome shotgun (WGS) entry which is preliminary data.</text>
</comment>
<sequence length="206" mass="22679">MAHFTQASSTAIYPNYGRGGRNGRATSRGGGNNGGGGRFQGARPRCQLCGKLGHTAYLTGPYTVVDYTWYVDSGVSHHVTVEHANIRQHSESSHTPEQLYVGNGKRVTRDKLLQGKAKGGIYYFDTLRIPRNYPLNDTCQLPNFHFQHDSVSPITNTCTMVGFKKPFTDTSSSDINNRFVFSSQQFLHSSIPDLVINSLCDSVSIA</sequence>
<evidence type="ECO:0000256" key="1">
    <source>
        <dbReference type="SAM" id="MobiDB-lite"/>
    </source>
</evidence>
<gene>
    <name evidence="2" type="ORF">PIB30_005904</name>
</gene>
<protein>
    <submittedName>
        <fullName evidence="2">Uncharacterized protein</fullName>
    </submittedName>
</protein>
<dbReference type="Proteomes" id="UP001341840">
    <property type="component" value="Unassembled WGS sequence"/>
</dbReference>
<keyword evidence="3" id="KW-1185">Reference proteome</keyword>
<feature type="region of interest" description="Disordered" evidence="1">
    <location>
        <begin position="1"/>
        <end position="38"/>
    </location>
</feature>
<proteinExistence type="predicted"/>
<feature type="compositionally biased region" description="Gly residues" evidence="1">
    <location>
        <begin position="17"/>
        <end position="38"/>
    </location>
</feature>
<organism evidence="2 3">
    <name type="scientific">Stylosanthes scabra</name>
    <dbReference type="NCBI Taxonomy" id="79078"/>
    <lineage>
        <taxon>Eukaryota</taxon>
        <taxon>Viridiplantae</taxon>
        <taxon>Streptophyta</taxon>
        <taxon>Embryophyta</taxon>
        <taxon>Tracheophyta</taxon>
        <taxon>Spermatophyta</taxon>
        <taxon>Magnoliopsida</taxon>
        <taxon>eudicotyledons</taxon>
        <taxon>Gunneridae</taxon>
        <taxon>Pentapetalae</taxon>
        <taxon>rosids</taxon>
        <taxon>fabids</taxon>
        <taxon>Fabales</taxon>
        <taxon>Fabaceae</taxon>
        <taxon>Papilionoideae</taxon>
        <taxon>50 kb inversion clade</taxon>
        <taxon>dalbergioids sensu lato</taxon>
        <taxon>Dalbergieae</taxon>
        <taxon>Pterocarpus clade</taxon>
        <taxon>Stylosanthes</taxon>
    </lineage>
</organism>
<name>A0ABU6R303_9FABA</name>
<evidence type="ECO:0000313" key="3">
    <source>
        <dbReference type="Proteomes" id="UP001341840"/>
    </source>
</evidence>
<dbReference type="EMBL" id="JASCZI010030220">
    <property type="protein sequence ID" value="MED6118765.1"/>
    <property type="molecule type" value="Genomic_DNA"/>
</dbReference>
<evidence type="ECO:0000313" key="2">
    <source>
        <dbReference type="EMBL" id="MED6118765.1"/>
    </source>
</evidence>
<accession>A0ABU6R303</accession>